<dbReference type="PANTHER" id="PTHR47587">
    <property type="entry name" value="OS05G0103500 PROTEIN"/>
    <property type="match status" value="1"/>
</dbReference>
<feature type="region of interest" description="Disordered" evidence="1">
    <location>
        <begin position="1"/>
        <end position="22"/>
    </location>
</feature>
<dbReference type="EMBL" id="JBAMMX010000001">
    <property type="protein sequence ID" value="KAK6947630.1"/>
    <property type="molecule type" value="Genomic_DNA"/>
</dbReference>
<evidence type="ECO:0000313" key="2">
    <source>
        <dbReference type="EMBL" id="KAK6947630.1"/>
    </source>
</evidence>
<reference evidence="2 3" key="1">
    <citation type="submission" date="2023-12" db="EMBL/GenBank/DDBJ databases">
        <title>A high-quality genome assembly for Dillenia turbinata (Dilleniales).</title>
        <authorList>
            <person name="Chanderbali A."/>
        </authorList>
    </citation>
    <scope>NUCLEOTIDE SEQUENCE [LARGE SCALE GENOMIC DNA]</scope>
    <source>
        <strain evidence="2">LSX21</strain>
        <tissue evidence="2">Leaf</tissue>
    </source>
</reference>
<feature type="compositionally biased region" description="Polar residues" evidence="1">
    <location>
        <begin position="84"/>
        <end position="93"/>
    </location>
</feature>
<gene>
    <name evidence="2" type="ORF">RJ641_001103</name>
</gene>
<feature type="compositionally biased region" description="Basic residues" evidence="1">
    <location>
        <begin position="69"/>
        <end position="79"/>
    </location>
</feature>
<feature type="region of interest" description="Disordered" evidence="1">
    <location>
        <begin position="64"/>
        <end position="96"/>
    </location>
</feature>
<organism evidence="2 3">
    <name type="scientific">Dillenia turbinata</name>
    <dbReference type="NCBI Taxonomy" id="194707"/>
    <lineage>
        <taxon>Eukaryota</taxon>
        <taxon>Viridiplantae</taxon>
        <taxon>Streptophyta</taxon>
        <taxon>Embryophyta</taxon>
        <taxon>Tracheophyta</taxon>
        <taxon>Spermatophyta</taxon>
        <taxon>Magnoliopsida</taxon>
        <taxon>eudicotyledons</taxon>
        <taxon>Gunneridae</taxon>
        <taxon>Pentapetalae</taxon>
        <taxon>Dilleniales</taxon>
        <taxon>Dilleniaceae</taxon>
        <taxon>Dillenia</taxon>
    </lineage>
</organism>
<dbReference type="AlphaFoldDB" id="A0AAN8W7Y8"/>
<name>A0AAN8W7Y8_9MAGN</name>
<keyword evidence="3" id="KW-1185">Reference proteome</keyword>
<proteinExistence type="predicted"/>
<dbReference type="PANTHER" id="PTHR47587:SF2">
    <property type="entry name" value="OS05G0103500 PROTEIN"/>
    <property type="match status" value="1"/>
</dbReference>
<evidence type="ECO:0000313" key="3">
    <source>
        <dbReference type="Proteomes" id="UP001370490"/>
    </source>
</evidence>
<evidence type="ECO:0000256" key="1">
    <source>
        <dbReference type="SAM" id="MobiDB-lite"/>
    </source>
</evidence>
<protein>
    <submittedName>
        <fullName evidence="2">Uncharacterized protein</fullName>
    </submittedName>
</protein>
<dbReference type="Proteomes" id="UP001370490">
    <property type="component" value="Unassembled WGS sequence"/>
</dbReference>
<sequence length="235" mass="26435">MGIRPPPPFEDGIEEQKIEDSEGKILDRKTKIVAFQSEGELIRLAMGELFTIQISSNLVNQLADDGERVKRKTKKPKARVSRDPQPSTSTSEQKPIVADVEAHKESAPAGWPLQAPLFLPVSPPPQPAYAELDAIRAVLQDSERVVERLGKLEEEMGREVTQRAEELRDKEFKLPYQKPMPCLAEKDACLLCYKENATNPLKCAGVVNDFADCVRRARQHTLSHIDIILEFSYCE</sequence>
<accession>A0AAN8W7Y8</accession>
<comment type="caution">
    <text evidence="2">The sequence shown here is derived from an EMBL/GenBank/DDBJ whole genome shotgun (WGS) entry which is preliminary data.</text>
</comment>